<dbReference type="Pfam" id="PF05742">
    <property type="entry name" value="TANGO2"/>
    <property type="match status" value="1"/>
</dbReference>
<protein>
    <submittedName>
        <fullName evidence="2">Uncharacterized protein</fullName>
    </submittedName>
</protein>
<evidence type="ECO:0000313" key="2">
    <source>
        <dbReference type="EMBL" id="ELY99066.1"/>
    </source>
</evidence>
<dbReference type="EMBL" id="AOIN01000059">
    <property type="protein sequence ID" value="ELY99066.1"/>
    <property type="molecule type" value="Genomic_DNA"/>
</dbReference>
<comment type="caution">
    <text evidence="2">The sequence shown here is derived from an EMBL/GenBank/DDBJ whole genome shotgun (WGS) entry which is preliminary data.</text>
</comment>
<name>M0AL72_9EURY</name>
<keyword evidence="3" id="KW-1185">Reference proteome</keyword>
<dbReference type="PATRIC" id="fig|1227492.4.peg.2157"/>
<dbReference type="AlphaFoldDB" id="M0AL72"/>
<evidence type="ECO:0000256" key="1">
    <source>
        <dbReference type="SAM" id="MobiDB-lite"/>
    </source>
</evidence>
<dbReference type="PANTHER" id="PTHR17985">
    <property type="entry name" value="SER/THR-RICH PROTEIN T10 IN DGCR REGION"/>
    <property type="match status" value="1"/>
</dbReference>
<dbReference type="Gene3D" id="3.60.60.10">
    <property type="entry name" value="Penicillin V Acylase, Chain A"/>
    <property type="match status" value="1"/>
</dbReference>
<sequence length="304" mass="32295">MLDRLFSNVCTLTLAWQVFDDVPVAVAANRDEAVDRDSHPPAIYSEGPLVVAPQDAEAGGTWIGFNEHGLFAGITNKWIDADLAGDRSRGLLVADVLEARSASDAADIVEEATDGNEYDGFWLVIADATDAYCYQWDGDLSVTEFDPGVHVVVNVAADDEVDLPSFRTEVASAQAENARAVRAELAAETDESAPDWLARAGTVLGDHEFGVCIHGDGYGTRSSSLLAIAPDSDGANGLAGATYWFASGPPCETAYQPVALALESDSGSESASEFTFEPESDSGGPTDPTTGAEFTFEEWTRRNE</sequence>
<dbReference type="PANTHER" id="PTHR17985:SF8">
    <property type="entry name" value="TRANSPORT AND GOLGI ORGANIZATION PROTEIN 2 HOMOLOG"/>
    <property type="match status" value="1"/>
</dbReference>
<organism evidence="2 3">
    <name type="scientific">Natrialba chahannaoensis JCM 10990</name>
    <dbReference type="NCBI Taxonomy" id="1227492"/>
    <lineage>
        <taxon>Archaea</taxon>
        <taxon>Methanobacteriati</taxon>
        <taxon>Methanobacteriota</taxon>
        <taxon>Stenosarchaea group</taxon>
        <taxon>Halobacteria</taxon>
        <taxon>Halobacteriales</taxon>
        <taxon>Natrialbaceae</taxon>
        <taxon>Natrialba</taxon>
    </lineage>
</organism>
<gene>
    <name evidence="2" type="ORF">C482_10941</name>
</gene>
<dbReference type="STRING" id="1227492.C482_10941"/>
<reference evidence="2 3" key="1">
    <citation type="journal article" date="2014" name="PLoS Genet.">
        <title>Phylogenetically driven sequencing of extremely halophilic archaea reveals strategies for static and dynamic osmo-response.</title>
        <authorList>
            <person name="Becker E.A."/>
            <person name="Seitzer P.M."/>
            <person name="Tritt A."/>
            <person name="Larsen D."/>
            <person name="Krusor M."/>
            <person name="Yao A.I."/>
            <person name="Wu D."/>
            <person name="Madern D."/>
            <person name="Eisen J.A."/>
            <person name="Darling A.E."/>
            <person name="Facciotti M.T."/>
        </authorList>
    </citation>
    <scope>NUCLEOTIDE SEQUENCE [LARGE SCALE GENOMIC DNA]</scope>
    <source>
        <strain evidence="2 3">JCM 10990</strain>
    </source>
</reference>
<evidence type="ECO:0000313" key="3">
    <source>
        <dbReference type="Proteomes" id="UP000011693"/>
    </source>
</evidence>
<dbReference type="Proteomes" id="UP000011693">
    <property type="component" value="Unassembled WGS sequence"/>
</dbReference>
<dbReference type="InterPro" id="IPR008551">
    <property type="entry name" value="TANGO2"/>
</dbReference>
<accession>M0AL72</accession>
<proteinExistence type="predicted"/>
<feature type="region of interest" description="Disordered" evidence="1">
    <location>
        <begin position="264"/>
        <end position="304"/>
    </location>
</feature>